<dbReference type="GO" id="GO:0004519">
    <property type="term" value="F:endonuclease activity"/>
    <property type="evidence" value="ECO:0007669"/>
    <property type="project" value="UniProtKB-KW"/>
</dbReference>
<keyword evidence="4 10" id="KW-0540">Nuclease</keyword>
<dbReference type="KEGG" id="ssck:SPSK_08687"/>
<gene>
    <name evidence="13" type="ORF">SPSK_08687</name>
</gene>
<dbReference type="GO" id="GO:0005737">
    <property type="term" value="C:cytoplasm"/>
    <property type="evidence" value="ECO:0007669"/>
    <property type="project" value="UniProtKB-SubCell"/>
</dbReference>
<feature type="region of interest" description="Disordered" evidence="11">
    <location>
        <begin position="186"/>
        <end position="225"/>
    </location>
</feature>
<evidence type="ECO:0000256" key="3">
    <source>
        <dbReference type="ARBA" id="ARBA00022490"/>
    </source>
</evidence>
<feature type="domain" description="VLRF1" evidence="12">
    <location>
        <begin position="313"/>
        <end position="471"/>
    </location>
</feature>
<sequence>MADRKEEFLRRPLYMFGLPADVLSTLAPVPKDRTIGVAALSYSSTPGRSNTPGLSEATDAASDVGSDVTVSGEACALCNLAFASHADKRDHFKSDLHLFNLKQKLAGKPPVSEDEFERLVGTLDESISGSEWSESDSLSDLEEEEDGDNDENDTKSVAGSVGSTTTTTSTNTNVLASLLKKQAVLAEKKKKRRSQRNDDGDSGSDAGGTTPVSQPKTHKQRQREAATAASLHALIWFSSPLLPANSYFGVYRAMFTAEELSPPADPATGHVPAEEDEVERSARLLKAVHSRQLPPMQPPPNNAAADKAAVTYAGRHVFMCMLGGGHVAAMVVALAPRKAKAGTVPMNREATVLAHKTFHRYTTRRKQGGSQSANDASKGAAHSAGSTLRRYNEKSLVEDVRALLRDWKPLLDSADLLFVRASGTANQRTLFGPYEGQVLQRNDPRLRSFPFNTRRPTQKEVMRCFIELTRLKVREIVPGGGEDTGSGGDSGTQAVPPPAAALTAEQRLQRQQERREAAKRAEAEETALMHTTQLQALARRSKVPALLAYLKAHGLEAATYRFAPPGAAQHHHAPTLLHYAASQNAPALVSALLLRADADPTVTNGDGKTPFELAGDRPTRDAFRVARGELSSASKPIDWDAARVPSAMTRAEADERESREKAEAARKETERRRAEETRLKEEAAAEKAASANSGGGGSKRLVGVLKSAQEIREEEARGLTPEQRQRLERERRARAAEARLRQMQQGK</sequence>
<evidence type="ECO:0000256" key="4">
    <source>
        <dbReference type="ARBA" id="ARBA00022722"/>
    </source>
</evidence>
<name>A0A0F2MB14_SPOSC</name>
<evidence type="ECO:0000256" key="5">
    <source>
        <dbReference type="ARBA" id="ARBA00022737"/>
    </source>
</evidence>
<dbReference type="InterPro" id="IPR047139">
    <property type="entry name" value="ANKZ1/VMS1"/>
</dbReference>
<evidence type="ECO:0000256" key="2">
    <source>
        <dbReference type="ARBA" id="ARBA00009262"/>
    </source>
</evidence>
<dbReference type="RefSeq" id="XP_016588037.1">
    <property type="nucleotide sequence ID" value="XM_016735276.1"/>
</dbReference>
<feature type="compositionally biased region" description="Gly residues" evidence="11">
    <location>
        <begin position="478"/>
        <end position="490"/>
    </location>
</feature>
<keyword evidence="6 10" id="KW-0255">Endonuclease</keyword>
<evidence type="ECO:0000256" key="6">
    <source>
        <dbReference type="ARBA" id="ARBA00022759"/>
    </source>
</evidence>
<comment type="caution">
    <text evidence="13">The sequence shown here is derived from an EMBL/GenBank/DDBJ whole genome shotgun (WGS) entry which is preliminary data.</text>
</comment>
<accession>A0A0F2MB14</accession>
<keyword evidence="8" id="KW-0040">ANK repeat</keyword>
<evidence type="ECO:0000259" key="12">
    <source>
        <dbReference type="PROSITE" id="PS52044"/>
    </source>
</evidence>
<dbReference type="PROSITE" id="PS52044">
    <property type="entry name" value="VLRF1"/>
    <property type="match status" value="1"/>
</dbReference>
<dbReference type="InterPro" id="IPR041175">
    <property type="entry name" value="VLRF1/Vms1"/>
</dbReference>
<feature type="region of interest" description="Disordered" evidence="11">
    <location>
        <begin position="477"/>
        <end position="497"/>
    </location>
</feature>
<organism evidence="13 14">
    <name type="scientific">Sporothrix schenckii 1099-18</name>
    <dbReference type="NCBI Taxonomy" id="1397361"/>
    <lineage>
        <taxon>Eukaryota</taxon>
        <taxon>Fungi</taxon>
        <taxon>Dikarya</taxon>
        <taxon>Ascomycota</taxon>
        <taxon>Pezizomycotina</taxon>
        <taxon>Sordariomycetes</taxon>
        <taxon>Sordariomycetidae</taxon>
        <taxon>Ophiostomatales</taxon>
        <taxon>Ophiostomataceae</taxon>
        <taxon>Sporothrix</taxon>
    </lineage>
</organism>
<feature type="region of interest" description="Disordered" evidence="11">
    <location>
        <begin position="127"/>
        <end position="173"/>
    </location>
</feature>
<keyword evidence="7 10" id="KW-0378">Hydrolase</keyword>
<feature type="region of interest" description="Disordered" evidence="11">
    <location>
        <begin position="637"/>
        <end position="747"/>
    </location>
</feature>
<protein>
    <submittedName>
        <fullName evidence="13">C2h2 finger and ankyrin domain protein</fullName>
    </submittedName>
</protein>
<dbReference type="GO" id="GO:0036503">
    <property type="term" value="P:ERAD pathway"/>
    <property type="evidence" value="ECO:0007669"/>
    <property type="project" value="TreeGrafter"/>
</dbReference>
<dbReference type="AlphaFoldDB" id="A0A0F2MB14"/>
<feature type="compositionally biased region" description="Low complexity" evidence="11">
    <location>
        <begin position="156"/>
        <end position="173"/>
    </location>
</feature>
<dbReference type="Proteomes" id="UP000033710">
    <property type="component" value="Unassembled WGS sequence"/>
</dbReference>
<feature type="compositionally biased region" description="Acidic residues" evidence="11">
    <location>
        <begin position="133"/>
        <end position="151"/>
    </location>
</feature>
<comment type="domain">
    <text evidence="10">The VLRF1 domain mediates binding to the 60S ribosomal subunit.</text>
</comment>
<dbReference type="GO" id="GO:0016787">
    <property type="term" value="F:hydrolase activity"/>
    <property type="evidence" value="ECO:0007669"/>
    <property type="project" value="UniProtKB-KW"/>
</dbReference>
<keyword evidence="9" id="KW-0175">Coiled coil</keyword>
<dbReference type="PROSITE" id="PS00028">
    <property type="entry name" value="ZINC_FINGER_C2H2_1"/>
    <property type="match status" value="1"/>
</dbReference>
<dbReference type="Pfam" id="PF18826">
    <property type="entry name" value="bVLRF1"/>
    <property type="match status" value="1"/>
</dbReference>
<feature type="compositionally biased region" description="Basic and acidic residues" evidence="11">
    <location>
        <begin position="709"/>
        <end position="740"/>
    </location>
</feature>
<evidence type="ECO:0000256" key="11">
    <source>
        <dbReference type="SAM" id="MobiDB-lite"/>
    </source>
</evidence>
<dbReference type="Gene3D" id="1.25.40.20">
    <property type="entry name" value="Ankyrin repeat-containing domain"/>
    <property type="match status" value="1"/>
</dbReference>
<dbReference type="InterPro" id="IPR013087">
    <property type="entry name" value="Znf_C2H2_type"/>
</dbReference>
<dbReference type="VEuPathDB" id="FungiDB:SPSK_08687"/>
<dbReference type="PANTHER" id="PTHR16036">
    <property type="entry name" value="ANKYRIN REPEAT AND ZINC FINGER DOMAIN-CONTAINING PROTEIN 1"/>
    <property type="match status" value="1"/>
</dbReference>
<proteinExistence type="inferred from homology"/>
<comment type="subcellular location">
    <subcellularLocation>
        <location evidence="1">Cytoplasm</location>
    </subcellularLocation>
</comment>
<dbReference type="InterPro" id="IPR036770">
    <property type="entry name" value="Ankyrin_rpt-contain_sf"/>
</dbReference>
<keyword evidence="5" id="KW-0677">Repeat</keyword>
<feature type="compositionally biased region" description="Basic and acidic residues" evidence="11">
    <location>
        <begin position="651"/>
        <end position="685"/>
    </location>
</feature>
<dbReference type="PANTHER" id="PTHR16036:SF2">
    <property type="entry name" value="TRNA ENDONUCLEASE ANKZF1"/>
    <property type="match status" value="1"/>
</dbReference>
<feature type="active site" evidence="10">
    <location>
        <position position="371"/>
    </location>
</feature>
<evidence type="ECO:0000313" key="13">
    <source>
        <dbReference type="EMBL" id="KJR85361.1"/>
    </source>
</evidence>
<dbReference type="SUPFAM" id="SSF48403">
    <property type="entry name" value="Ankyrin repeat"/>
    <property type="match status" value="1"/>
</dbReference>
<evidence type="ECO:0000256" key="7">
    <source>
        <dbReference type="ARBA" id="ARBA00022801"/>
    </source>
</evidence>
<feature type="region of interest" description="Disordered" evidence="11">
    <location>
        <begin position="362"/>
        <end position="387"/>
    </location>
</feature>
<comment type="similarity">
    <text evidence="2 10">Belongs to the ANKZF1/VMS1 family.</text>
</comment>
<reference evidence="13 14" key="1">
    <citation type="journal article" date="2014" name="BMC Genomics">
        <title>Comparative genomics of the major fungal agents of human and animal Sporotrichosis: Sporothrix schenckii and Sporothrix brasiliensis.</title>
        <authorList>
            <person name="Teixeira M.M."/>
            <person name="de Almeida L.G."/>
            <person name="Kubitschek-Barreira P."/>
            <person name="Alves F.L."/>
            <person name="Kioshima E.S."/>
            <person name="Abadio A.K."/>
            <person name="Fernandes L."/>
            <person name="Derengowski L.S."/>
            <person name="Ferreira K.S."/>
            <person name="Souza R.C."/>
            <person name="Ruiz J.C."/>
            <person name="de Andrade N.C."/>
            <person name="Paes H.C."/>
            <person name="Nicola A.M."/>
            <person name="Albuquerque P."/>
            <person name="Gerber A.L."/>
            <person name="Martins V.P."/>
            <person name="Peconick L.D."/>
            <person name="Neto A.V."/>
            <person name="Chaucanez C.B."/>
            <person name="Silva P.A."/>
            <person name="Cunha O.L."/>
            <person name="de Oliveira F.F."/>
            <person name="dos Santos T.C."/>
            <person name="Barros A.L."/>
            <person name="Soares M.A."/>
            <person name="de Oliveira L.M."/>
            <person name="Marini M.M."/>
            <person name="Villalobos-Duno H."/>
            <person name="Cunha M.M."/>
            <person name="de Hoog S."/>
            <person name="da Silveira J.F."/>
            <person name="Henrissat B."/>
            <person name="Nino-Vega G.A."/>
            <person name="Cisalpino P.S."/>
            <person name="Mora-Montes H.M."/>
            <person name="Almeida S.R."/>
            <person name="Stajich J.E."/>
            <person name="Lopes-Bezerra L.M."/>
            <person name="Vasconcelos A.T."/>
            <person name="Felipe M.S."/>
        </authorList>
    </citation>
    <scope>NUCLEOTIDE SEQUENCE [LARGE SCALE GENOMIC DNA]</scope>
    <source>
        <strain evidence="13 14">1099-18</strain>
    </source>
</reference>
<evidence type="ECO:0000256" key="8">
    <source>
        <dbReference type="ARBA" id="ARBA00023043"/>
    </source>
</evidence>
<evidence type="ECO:0000256" key="10">
    <source>
        <dbReference type="PROSITE-ProRule" id="PRU01389"/>
    </source>
</evidence>
<dbReference type="GeneID" id="27670553"/>
<evidence type="ECO:0000256" key="9">
    <source>
        <dbReference type="ARBA" id="ARBA00023054"/>
    </source>
</evidence>
<dbReference type="OrthoDB" id="429841at2759"/>
<dbReference type="EMBL" id="AXCR01000007">
    <property type="protein sequence ID" value="KJR85361.1"/>
    <property type="molecule type" value="Genomic_DNA"/>
</dbReference>
<keyword evidence="3 10" id="KW-0963">Cytoplasm</keyword>
<evidence type="ECO:0000313" key="14">
    <source>
        <dbReference type="Proteomes" id="UP000033710"/>
    </source>
</evidence>
<reference evidence="13 14" key="2">
    <citation type="journal article" date="2015" name="Eukaryot. Cell">
        <title>Asexual propagation of a virulent clone complex in a human and feline outbreak of sporotrichosis.</title>
        <authorList>
            <person name="Teixeira Mde M."/>
            <person name="Rodrigues A.M."/>
            <person name="Tsui C.K."/>
            <person name="de Almeida L.G."/>
            <person name="Van Diepeningen A.D."/>
            <person name="van den Ende B.G."/>
            <person name="Fernandes G.F."/>
            <person name="Kano R."/>
            <person name="Hamelin R.C."/>
            <person name="Lopes-Bezerra L.M."/>
            <person name="Vasconcelos A.T."/>
            <person name="de Hoog S."/>
            <person name="de Camargo Z.P."/>
            <person name="Felipe M.S."/>
        </authorList>
    </citation>
    <scope>NUCLEOTIDE SEQUENCE [LARGE SCALE GENOMIC DNA]</scope>
    <source>
        <strain evidence="13 14">1099-18</strain>
    </source>
</reference>
<evidence type="ECO:0000256" key="1">
    <source>
        <dbReference type="ARBA" id="ARBA00004496"/>
    </source>
</evidence>